<dbReference type="Gene3D" id="3.50.50.60">
    <property type="entry name" value="FAD/NAD(P)-binding domain"/>
    <property type="match status" value="2"/>
</dbReference>
<evidence type="ECO:0000313" key="3">
    <source>
        <dbReference type="Proteomes" id="UP000587942"/>
    </source>
</evidence>
<protein>
    <submittedName>
        <fullName evidence="2">NAD(P)/FAD-dependent oxidoreductase</fullName>
    </submittedName>
</protein>
<evidence type="ECO:0000259" key="1">
    <source>
        <dbReference type="Pfam" id="PF01593"/>
    </source>
</evidence>
<dbReference type="PANTHER" id="PTHR46313">
    <property type="match status" value="1"/>
</dbReference>
<dbReference type="SUPFAM" id="SSF51905">
    <property type="entry name" value="FAD/NAD(P)-binding domain"/>
    <property type="match status" value="1"/>
</dbReference>
<dbReference type="InterPro" id="IPR002937">
    <property type="entry name" value="Amino_oxidase"/>
</dbReference>
<dbReference type="RefSeq" id="WP_167830508.1">
    <property type="nucleotide sequence ID" value="NZ_JAAVUM010000001.1"/>
</dbReference>
<gene>
    <name evidence="2" type="ORF">GWK17_00565</name>
</gene>
<dbReference type="GO" id="GO:0016491">
    <property type="term" value="F:oxidoreductase activity"/>
    <property type="evidence" value="ECO:0007669"/>
    <property type="project" value="InterPro"/>
</dbReference>
<accession>A0A846TQ00</accession>
<dbReference type="Proteomes" id="UP000587942">
    <property type="component" value="Unassembled WGS sequence"/>
</dbReference>
<dbReference type="InterPro" id="IPR036188">
    <property type="entry name" value="FAD/NAD-bd_sf"/>
</dbReference>
<proteinExistence type="predicted"/>
<reference evidence="2 3" key="1">
    <citation type="submission" date="2020-03" db="EMBL/GenBank/DDBJ databases">
        <authorList>
            <person name="Sun Q."/>
        </authorList>
    </citation>
    <scope>NUCLEOTIDE SEQUENCE [LARGE SCALE GENOMIC DNA]</scope>
    <source>
        <strain evidence="2 3">KACC 21451</strain>
    </source>
</reference>
<name>A0A846TQ00_9BACI</name>
<dbReference type="Pfam" id="PF01593">
    <property type="entry name" value="Amino_oxidase"/>
    <property type="match status" value="1"/>
</dbReference>
<dbReference type="AlphaFoldDB" id="A0A846TQ00"/>
<dbReference type="EMBL" id="JAAVUM010000001">
    <property type="protein sequence ID" value="NKE03976.1"/>
    <property type="molecule type" value="Genomic_DNA"/>
</dbReference>
<evidence type="ECO:0000313" key="2">
    <source>
        <dbReference type="EMBL" id="NKE03976.1"/>
    </source>
</evidence>
<organism evidence="2 3">
    <name type="scientific">Mesobacillus selenatarsenatis</name>
    <dbReference type="NCBI Taxonomy" id="388741"/>
    <lineage>
        <taxon>Bacteria</taxon>
        <taxon>Bacillati</taxon>
        <taxon>Bacillota</taxon>
        <taxon>Bacilli</taxon>
        <taxon>Bacillales</taxon>
        <taxon>Bacillaceae</taxon>
        <taxon>Mesobacillus</taxon>
    </lineage>
</organism>
<dbReference type="GO" id="GO:0016116">
    <property type="term" value="P:carotenoid metabolic process"/>
    <property type="evidence" value="ECO:0007669"/>
    <property type="project" value="InterPro"/>
</dbReference>
<sequence>MISKDVLIIGGGVSGLSAGIYLQMNGYQTAIYEKHYLPGGVCTGWYKDGFYIDGCIHWLMGTKEGTGYNRMWKELTVLDNVPIYYPEEFLRIKLSNGEDFVIKRDKTIFIEELKRLAPEDENFINELNQSLNDMAKAEVFFEKPDDIANFFDKLKTFKQLGPSIKVYGKYSKITIGELLESFHSPYLKEVITEIMKMDDFVAISLFTTLNNFFTRNGGIPEGGSLAFAKRLAERYKSLGGELYLRMPVEKIIVDDKHTATGIELQDGTIVEGKRIVSAADGFITYKLFLQDKYMDSKMKKFYQESKPFKPLLICSYGAADKLEDIPHGVSIPLNNGIDIGGGKLEKRLTIRVQNIDSTLNKKKGTVLQVNIFSEWEYWDELYKDRELYDSRKEQLARDVQQAIEEVYPNLIGRIQYIDVATPKTFFHFTNVWNGAFEGWKLTPHNIKMKIPKKITGLTNAYHIGQWTTPGGGIPIAAKDGRNIARILCHEDKKPFLTEQGQ</sequence>
<dbReference type="InterPro" id="IPR045892">
    <property type="entry name" value="CrtISO-like"/>
</dbReference>
<dbReference type="PANTHER" id="PTHR46313:SF3">
    <property type="entry name" value="PROLYCOPENE ISOMERASE, CHLOROPLASTIC"/>
    <property type="match status" value="1"/>
</dbReference>
<comment type="caution">
    <text evidence="2">The sequence shown here is derived from an EMBL/GenBank/DDBJ whole genome shotgun (WGS) entry which is preliminary data.</text>
</comment>
<feature type="domain" description="Amine oxidase" evidence="1">
    <location>
        <begin position="13"/>
        <end position="486"/>
    </location>
</feature>